<dbReference type="Pfam" id="PF00395">
    <property type="entry name" value="SLH"/>
    <property type="match status" value="2"/>
</dbReference>
<dbReference type="Pfam" id="PF13249">
    <property type="entry name" value="SQHop_cyclase_N"/>
    <property type="match status" value="1"/>
</dbReference>
<name>A0A1M6R8X9_PARC5</name>
<dbReference type="InterPro" id="IPR051465">
    <property type="entry name" value="Cell_Envelope_Struct_Comp"/>
</dbReference>
<dbReference type="Gene3D" id="1.50.10.20">
    <property type="match status" value="1"/>
</dbReference>
<feature type="domain" description="SLH" evidence="2">
    <location>
        <begin position="271"/>
        <end position="334"/>
    </location>
</feature>
<dbReference type="Proteomes" id="UP000184465">
    <property type="component" value="Unassembled WGS sequence"/>
</dbReference>
<organism evidence="3 4">
    <name type="scientific">Paramaledivibacter caminithermalis (strain DSM 15212 / CIP 107654 / DViRD3)</name>
    <name type="common">Clostridium caminithermale</name>
    <dbReference type="NCBI Taxonomy" id="1121301"/>
    <lineage>
        <taxon>Bacteria</taxon>
        <taxon>Bacillati</taxon>
        <taxon>Bacillota</taxon>
        <taxon>Clostridia</taxon>
        <taxon>Peptostreptococcales</taxon>
        <taxon>Caminicellaceae</taxon>
        <taxon>Paramaledivibacter</taxon>
    </lineage>
</organism>
<evidence type="ECO:0000256" key="1">
    <source>
        <dbReference type="ARBA" id="ARBA00022737"/>
    </source>
</evidence>
<gene>
    <name evidence="3" type="ORF">SAMN02745912_02882</name>
</gene>
<dbReference type="CDD" id="cd00688">
    <property type="entry name" value="ISOPREN_C2_like"/>
    <property type="match status" value="1"/>
</dbReference>
<accession>A0A1M6R8X9</accession>
<keyword evidence="4" id="KW-1185">Reference proteome</keyword>
<reference evidence="3 4" key="1">
    <citation type="submission" date="2016-11" db="EMBL/GenBank/DDBJ databases">
        <authorList>
            <person name="Jaros S."/>
            <person name="Januszkiewicz K."/>
            <person name="Wedrychowicz H."/>
        </authorList>
    </citation>
    <scope>NUCLEOTIDE SEQUENCE [LARGE SCALE GENOMIC DNA]</scope>
    <source>
        <strain evidence="3 4">DSM 15212</strain>
    </source>
</reference>
<dbReference type="PROSITE" id="PS51272">
    <property type="entry name" value="SLH"/>
    <property type="match status" value="2"/>
</dbReference>
<keyword evidence="1" id="KW-0677">Repeat</keyword>
<dbReference type="AlphaFoldDB" id="A0A1M6R8X9"/>
<dbReference type="InterPro" id="IPR001119">
    <property type="entry name" value="SLH_dom"/>
</dbReference>
<dbReference type="SUPFAM" id="SSF48239">
    <property type="entry name" value="Terpenoid cyclases/Protein prenyltransferases"/>
    <property type="match status" value="1"/>
</dbReference>
<sequence>MKKGFVFVLVFIFMFSSIAFGLDINKSVEYLKKQDLDEWGILALYSFGSALKENSLAKIDSNVNTDYQAYVIGTLALGKDVSREVEIIKESQMSSGKFADFIDGTGEDLINAHVWGIVSLYAAGEDGYEKEKALKWLKKNQNEDGGFPVFVGDSNSDLDLTAMAIVAYRALGLSKDSEEIKSAFKYIEENLDKRESCESVAWNILARVSMGLEPDKKLYDKLLGYRLENGSFKHIKAMSKGNYIATWHGLLALSDYKNKVSIFDKLHNLNTTVKFKDLMESDYAYEEIMTLVNKKIVSGYSDGTFKPNNEVKRAEFAKFLIYGLGMQDEISSSTYEFKDLENHWANKIVALAVKKEFIKGVGDGKFAPEDKITGAGVAAMLVRAKGLEEEAKAIKGGDKWYEGYVEIARKNNLLYDNFAPDKNATRAQCAVSVFKLIK</sequence>
<dbReference type="InterPro" id="IPR032697">
    <property type="entry name" value="SQ_cyclase_N"/>
</dbReference>
<dbReference type="EMBL" id="FRAG01000043">
    <property type="protein sequence ID" value="SHK28934.1"/>
    <property type="molecule type" value="Genomic_DNA"/>
</dbReference>
<dbReference type="STRING" id="1121301.SAMN02745912_02882"/>
<evidence type="ECO:0000259" key="2">
    <source>
        <dbReference type="PROSITE" id="PS51272"/>
    </source>
</evidence>
<dbReference type="OrthoDB" id="1880081at2"/>
<proteinExistence type="predicted"/>
<evidence type="ECO:0000313" key="3">
    <source>
        <dbReference type="EMBL" id="SHK28934.1"/>
    </source>
</evidence>
<dbReference type="InterPro" id="IPR008930">
    <property type="entry name" value="Terpenoid_cyclase/PrenylTrfase"/>
</dbReference>
<dbReference type="RefSeq" id="WP_073151535.1">
    <property type="nucleotide sequence ID" value="NZ_FRAG01000043.1"/>
</dbReference>
<dbReference type="PANTHER" id="PTHR43308:SF5">
    <property type="entry name" value="S-LAYER PROTEIN _ PEPTIDOGLYCAN ENDO-BETA-N-ACETYLGLUCOSAMINIDASE"/>
    <property type="match status" value="1"/>
</dbReference>
<evidence type="ECO:0000313" key="4">
    <source>
        <dbReference type="Proteomes" id="UP000184465"/>
    </source>
</evidence>
<feature type="domain" description="SLH" evidence="2">
    <location>
        <begin position="336"/>
        <end position="395"/>
    </location>
</feature>
<dbReference type="PANTHER" id="PTHR43308">
    <property type="entry name" value="OUTER MEMBRANE PROTEIN ALPHA-RELATED"/>
    <property type="match status" value="1"/>
</dbReference>
<protein>
    <submittedName>
        <fullName evidence="3">S-layer homology domain-containing protein</fullName>
    </submittedName>
</protein>